<keyword evidence="1" id="KW-0547">Nucleotide-binding</keyword>
<dbReference type="PANTHER" id="PTHR45644">
    <property type="entry name" value="AAA ATPASE, PUTATIVE (AFU_ORTHOLOGUE AFUA_2G12920)-RELATED-RELATED"/>
    <property type="match status" value="1"/>
</dbReference>
<gene>
    <name evidence="3" type="ORF">HAX54_005828</name>
</gene>
<accession>A0ABS8T9F2</accession>
<keyword evidence="2" id="KW-0067">ATP-binding</keyword>
<dbReference type="InterPro" id="IPR051701">
    <property type="entry name" value="Mito_OM_Translocase_MSP1"/>
</dbReference>
<proteinExistence type="predicted"/>
<sequence length="144" mass="15762">MLIAQLGEILEKKEKALAVAESRPVPALHSSADVRPLNMDDFKYAHEQVCASVSSESANMNRLLQWNMNYEKVLNLPKMVAVGPACMEIDSQVEPKVLKSHRVWCKPYKSTLLCSSDGLAHCGQAAHEPSLIVGQSPLFSGVDS</sequence>
<evidence type="ECO:0000313" key="3">
    <source>
        <dbReference type="EMBL" id="MCD7468041.1"/>
    </source>
</evidence>
<dbReference type="Proteomes" id="UP000823775">
    <property type="component" value="Unassembled WGS sequence"/>
</dbReference>
<evidence type="ECO:0000313" key="4">
    <source>
        <dbReference type="Proteomes" id="UP000823775"/>
    </source>
</evidence>
<name>A0ABS8T9F2_DATST</name>
<dbReference type="PANTHER" id="PTHR45644:SF73">
    <property type="entry name" value="AAA-TYPE ATPASE FAMILY PROTEIN"/>
    <property type="match status" value="1"/>
</dbReference>
<reference evidence="3 4" key="1">
    <citation type="journal article" date="2021" name="BMC Genomics">
        <title>Datura genome reveals duplications of psychoactive alkaloid biosynthetic genes and high mutation rate following tissue culture.</title>
        <authorList>
            <person name="Rajewski A."/>
            <person name="Carter-House D."/>
            <person name="Stajich J."/>
            <person name="Litt A."/>
        </authorList>
    </citation>
    <scope>NUCLEOTIDE SEQUENCE [LARGE SCALE GENOMIC DNA]</scope>
    <source>
        <strain evidence="3">AR-01</strain>
    </source>
</reference>
<keyword evidence="4" id="KW-1185">Reference proteome</keyword>
<protein>
    <submittedName>
        <fullName evidence="3">Uncharacterized protein</fullName>
    </submittedName>
</protein>
<evidence type="ECO:0000256" key="1">
    <source>
        <dbReference type="ARBA" id="ARBA00022741"/>
    </source>
</evidence>
<comment type="caution">
    <text evidence="3">The sequence shown here is derived from an EMBL/GenBank/DDBJ whole genome shotgun (WGS) entry which is preliminary data.</text>
</comment>
<dbReference type="EMBL" id="JACEIK010001293">
    <property type="protein sequence ID" value="MCD7468041.1"/>
    <property type="molecule type" value="Genomic_DNA"/>
</dbReference>
<organism evidence="3 4">
    <name type="scientific">Datura stramonium</name>
    <name type="common">Jimsonweed</name>
    <name type="synonym">Common thornapple</name>
    <dbReference type="NCBI Taxonomy" id="4076"/>
    <lineage>
        <taxon>Eukaryota</taxon>
        <taxon>Viridiplantae</taxon>
        <taxon>Streptophyta</taxon>
        <taxon>Embryophyta</taxon>
        <taxon>Tracheophyta</taxon>
        <taxon>Spermatophyta</taxon>
        <taxon>Magnoliopsida</taxon>
        <taxon>eudicotyledons</taxon>
        <taxon>Gunneridae</taxon>
        <taxon>Pentapetalae</taxon>
        <taxon>asterids</taxon>
        <taxon>lamiids</taxon>
        <taxon>Solanales</taxon>
        <taxon>Solanaceae</taxon>
        <taxon>Solanoideae</taxon>
        <taxon>Datureae</taxon>
        <taxon>Datura</taxon>
    </lineage>
</organism>
<evidence type="ECO:0000256" key="2">
    <source>
        <dbReference type="ARBA" id="ARBA00022840"/>
    </source>
</evidence>